<keyword evidence="2" id="KW-0812">Transmembrane</keyword>
<dbReference type="GO" id="GO:0009190">
    <property type="term" value="P:cyclic nucleotide biosynthetic process"/>
    <property type="evidence" value="ECO:0007669"/>
    <property type="project" value="InterPro"/>
</dbReference>
<dbReference type="GO" id="GO:0035556">
    <property type="term" value="P:intracellular signal transduction"/>
    <property type="evidence" value="ECO:0007669"/>
    <property type="project" value="InterPro"/>
</dbReference>
<feature type="transmembrane region" description="Helical" evidence="2">
    <location>
        <begin position="140"/>
        <end position="162"/>
    </location>
</feature>
<proteinExistence type="predicted"/>
<feature type="domain" description="Guanylate cyclase" evidence="3">
    <location>
        <begin position="317"/>
        <end position="492"/>
    </location>
</feature>
<dbReference type="Pfam" id="PF00211">
    <property type="entry name" value="Guanylate_cyc"/>
    <property type="match status" value="1"/>
</dbReference>
<feature type="region of interest" description="Disordered" evidence="1">
    <location>
        <begin position="573"/>
        <end position="597"/>
    </location>
</feature>
<protein>
    <recommendedName>
        <fullName evidence="3">Guanylate cyclase domain-containing protein</fullName>
    </recommendedName>
</protein>
<evidence type="ECO:0000256" key="2">
    <source>
        <dbReference type="SAM" id="Phobius"/>
    </source>
</evidence>
<feature type="transmembrane region" description="Helical" evidence="2">
    <location>
        <begin position="168"/>
        <end position="195"/>
    </location>
</feature>
<dbReference type="PANTHER" id="PTHR43081:SF1">
    <property type="entry name" value="ADENYLATE CYCLASE, TERMINAL-DIFFERENTIATION SPECIFIC"/>
    <property type="match status" value="1"/>
</dbReference>
<dbReference type="PANTHER" id="PTHR43081">
    <property type="entry name" value="ADENYLATE CYCLASE, TERMINAL-DIFFERENTIATION SPECIFIC-RELATED"/>
    <property type="match status" value="1"/>
</dbReference>
<reference evidence="5" key="1">
    <citation type="journal article" date="2010" name="Genome Biol.">
        <title>Genome sequence of the necrotrophic plant pathogen Pythium ultimum reveals original pathogenicity mechanisms and effector repertoire.</title>
        <authorList>
            <person name="Levesque C.A."/>
            <person name="Brouwer H."/>
            <person name="Cano L."/>
            <person name="Hamilton J.P."/>
            <person name="Holt C."/>
            <person name="Huitema E."/>
            <person name="Raffaele S."/>
            <person name="Robideau G.P."/>
            <person name="Thines M."/>
            <person name="Win J."/>
            <person name="Zerillo M.M."/>
            <person name="Beakes G.W."/>
            <person name="Boore J.L."/>
            <person name="Busam D."/>
            <person name="Dumas B."/>
            <person name="Ferriera S."/>
            <person name="Fuerstenberg S.I."/>
            <person name="Gachon C.M."/>
            <person name="Gaulin E."/>
            <person name="Govers F."/>
            <person name="Grenville-Briggs L."/>
            <person name="Horner N."/>
            <person name="Hostetler J."/>
            <person name="Jiang R.H."/>
            <person name="Johnson J."/>
            <person name="Krajaejun T."/>
            <person name="Lin H."/>
            <person name="Meijer H.J."/>
            <person name="Moore B."/>
            <person name="Morris P."/>
            <person name="Phuntmart V."/>
            <person name="Puiu D."/>
            <person name="Shetty J."/>
            <person name="Stajich J.E."/>
            <person name="Tripathy S."/>
            <person name="Wawra S."/>
            <person name="van West P."/>
            <person name="Whitty B.R."/>
            <person name="Coutinho P.M."/>
            <person name="Henrissat B."/>
            <person name="Martin F."/>
            <person name="Thomas P.D."/>
            <person name="Tyler B.M."/>
            <person name="De Vries R.P."/>
            <person name="Kamoun S."/>
            <person name="Yandell M."/>
            <person name="Tisserat N."/>
            <person name="Buell C.R."/>
        </authorList>
    </citation>
    <scope>NUCLEOTIDE SEQUENCE</scope>
    <source>
        <strain evidence="5">DAOM:BR144</strain>
    </source>
</reference>
<dbReference type="HOGENOM" id="CLU_018845_0_0_1"/>
<name>K3X9B6_GLOUD</name>
<feature type="transmembrane region" description="Helical" evidence="2">
    <location>
        <begin position="92"/>
        <end position="119"/>
    </location>
</feature>
<dbReference type="InterPro" id="IPR029787">
    <property type="entry name" value="Nucleotide_cyclase"/>
</dbReference>
<evidence type="ECO:0000313" key="4">
    <source>
        <dbReference type="EnsemblProtists" id="PYU1_T013815"/>
    </source>
</evidence>
<dbReference type="AlphaFoldDB" id="K3X9B6"/>
<dbReference type="InterPro" id="IPR001054">
    <property type="entry name" value="A/G_cyclase"/>
</dbReference>
<dbReference type="InParanoid" id="K3X9B6"/>
<feature type="transmembrane region" description="Helical" evidence="2">
    <location>
        <begin position="47"/>
        <end position="72"/>
    </location>
</feature>
<dbReference type="InterPro" id="IPR050697">
    <property type="entry name" value="Adenylyl/Guanylyl_Cyclase_3/4"/>
</dbReference>
<dbReference type="Proteomes" id="UP000019132">
    <property type="component" value="Unassembled WGS sequence"/>
</dbReference>
<dbReference type="EMBL" id="GL376614">
    <property type="status" value="NOT_ANNOTATED_CDS"/>
    <property type="molecule type" value="Genomic_DNA"/>
</dbReference>
<accession>K3X9B6</accession>
<evidence type="ECO:0000259" key="3">
    <source>
        <dbReference type="Pfam" id="PF00211"/>
    </source>
</evidence>
<dbReference type="eggNOG" id="KOG0618">
    <property type="taxonomic scope" value="Eukaryota"/>
</dbReference>
<dbReference type="Gene3D" id="3.30.70.1230">
    <property type="entry name" value="Nucleotide cyclase"/>
    <property type="match status" value="1"/>
</dbReference>
<evidence type="ECO:0000256" key="1">
    <source>
        <dbReference type="SAM" id="MobiDB-lite"/>
    </source>
</evidence>
<reference evidence="5" key="2">
    <citation type="submission" date="2010-04" db="EMBL/GenBank/DDBJ databases">
        <authorList>
            <person name="Buell R."/>
            <person name="Hamilton J."/>
            <person name="Hostetler J."/>
        </authorList>
    </citation>
    <scope>NUCLEOTIDE SEQUENCE [LARGE SCALE GENOMIC DNA]</scope>
    <source>
        <strain evidence="5">DAOM:BR144</strain>
    </source>
</reference>
<sequence length="597" mass="66905">MPHFRNCHMFWTATAGALMSLSAIGTALTVLKLQIRWATIDVSCVRFLYLIFFVYLGLWCTLRAVYFMWRIWPFPDHLSIREITHTKQASSSWITALLCVGDAAHFAFTLVAFPLVYELSRIATHAMDRGKAKERARIRWYWRTVHTLLLSFIIVQTVFAVVFKGYTMYTYCCLLTVYVVQALSMVYTVWLLAILKIGGRAQAPIDGEVVRSPVYDRLKQILIVNAIFHSQFEVSIVINLALSGHHTALEEYTGLSLLFISSTGLALSIITTCSQSCVLSACKYCLPDIHDDHFASQNANVLVVTKCPPLQNPVFVVTDIESSSDLWAIDGGRTMQLATEIHDDILRAQLVKYRGYEITTCGDSFQLAFHTIREAVEYCLDVQLELLVANWPKQLHNLVPATRKKRAGTRLIFKGLRVRMGIHDACPSDGDLVCAPHTITGKMTYTGASHIIATEVGDIGNGGQILATQRIVDWLLLHEDLIAIRFAVEHVKKFKISHVNTHLELFQVFPLLLKARLRHFQPPRLHQGASFTMAARASVTGEAIAGLLQWRLESGLAHTASGRVENADVEQGRALGGQLSPKDEYARESYLSGESPW</sequence>
<organism evidence="4 5">
    <name type="scientific">Globisporangium ultimum (strain ATCC 200006 / CBS 805.95 / DAOM BR144)</name>
    <name type="common">Pythium ultimum</name>
    <dbReference type="NCBI Taxonomy" id="431595"/>
    <lineage>
        <taxon>Eukaryota</taxon>
        <taxon>Sar</taxon>
        <taxon>Stramenopiles</taxon>
        <taxon>Oomycota</taxon>
        <taxon>Peronosporomycetes</taxon>
        <taxon>Pythiales</taxon>
        <taxon>Pythiaceae</taxon>
        <taxon>Globisporangium</taxon>
    </lineage>
</organism>
<keyword evidence="2" id="KW-0472">Membrane</keyword>
<dbReference type="SUPFAM" id="SSF55073">
    <property type="entry name" value="Nucleotide cyclase"/>
    <property type="match status" value="1"/>
</dbReference>
<feature type="transmembrane region" description="Helical" evidence="2">
    <location>
        <begin position="221"/>
        <end position="242"/>
    </location>
</feature>
<keyword evidence="5" id="KW-1185">Reference proteome</keyword>
<feature type="transmembrane region" description="Helical" evidence="2">
    <location>
        <begin position="12"/>
        <end position="35"/>
    </location>
</feature>
<reference evidence="4" key="3">
    <citation type="submission" date="2015-02" db="UniProtKB">
        <authorList>
            <consortium name="EnsemblProtists"/>
        </authorList>
    </citation>
    <scope>IDENTIFICATION</scope>
    <source>
        <strain evidence="4">DAOM BR144</strain>
    </source>
</reference>
<dbReference type="STRING" id="431595.K3X9B6"/>
<dbReference type="EnsemblProtists" id="PYU1_T013815">
    <property type="protein sequence ID" value="PYU1_T013815"/>
    <property type="gene ID" value="PYU1_G013786"/>
</dbReference>
<dbReference type="VEuPathDB" id="FungiDB:PYU1_G013786"/>
<evidence type="ECO:0000313" key="5">
    <source>
        <dbReference type="Proteomes" id="UP000019132"/>
    </source>
</evidence>
<keyword evidence="2" id="KW-1133">Transmembrane helix</keyword>